<keyword evidence="3" id="KW-1185">Reference proteome</keyword>
<evidence type="ECO:0000313" key="3">
    <source>
        <dbReference type="Proteomes" id="UP000389128"/>
    </source>
</evidence>
<gene>
    <name evidence="2" type="ORF">ETQ85_01630</name>
</gene>
<dbReference type="Proteomes" id="UP000389128">
    <property type="component" value="Unassembled WGS sequence"/>
</dbReference>
<dbReference type="AlphaFoldDB" id="A0A6C2D9K1"/>
<organism evidence="2 3">
    <name type="scientific">Zoogloea oleivorans</name>
    <dbReference type="NCBI Taxonomy" id="1552750"/>
    <lineage>
        <taxon>Bacteria</taxon>
        <taxon>Pseudomonadati</taxon>
        <taxon>Pseudomonadota</taxon>
        <taxon>Betaproteobacteria</taxon>
        <taxon>Rhodocyclales</taxon>
        <taxon>Zoogloeaceae</taxon>
        <taxon>Zoogloea</taxon>
    </lineage>
</organism>
<accession>A0A6C2D9K1</accession>
<evidence type="ECO:0000256" key="1">
    <source>
        <dbReference type="SAM" id="SignalP"/>
    </source>
</evidence>
<protein>
    <recommendedName>
        <fullName evidence="4">Secretion system X translation initiation factor</fullName>
    </recommendedName>
</protein>
<comment type="caution">
    <text evidence="2">The sequence shown here is derived from an EMBL/GenBank/DDBJ whole genome shotgun (WGS) entry which is preliminary data.</text>
</comment>
<proteinExistence type="predicted"/>
<evidence type="ECO:0000313" key="2">
    <source>
        <dbReference type="EMBL" id="TYC62279.1"/>
    </source>
</evidence>
<name>A0A6C2D9K1_9RHOO</name>
<feature type="chain" id="PRO_5025508329" description="Secretion system X translation initiation factor" evidence="1">
    <location>
        <begin position="22"/>
        <end position="160"/>
    </location>
</feature>
<evidence type="ECO:0008006" key="4">
    <source>
        <dbReference type="Google" id="ProtNLM"/>
    </source>
</evidence>
<feature type="signal peptide" evidence="1">
    <location>
        <begin position="1"/>
        <end position="21"/>
    </location>
</feature>
<reference evidence="2 3" key="1">
    <citation type="submission" date="2019-01" db="EMBL/GenBank/DDBJ databases">
        <title>Zoogloea oleivorans genome sequencing and assembly.</title>
        <authorList>
            <person name="Tancsics A."/>
            <person name="Farkas M."/>
            <person name="Kriszt B."/>
            <person name="Maroti G."/>
            <person name="Horvath B."/>
        </authorList>
    </citation>
    <scope>NUCLEOTIDE SEQUENCE [LARGE SCALE GENOMIC DNA]</scope>
    <source>
        <strain evidence="2 3">Buc</strain>
    </source>
</reference>
<keyword evidence="1" id="KW-0732">Signal</keyword>
<dbReference type="EMBL" id="SDKK01000001">
    <property type="protein sequence ID" value="TYC62279.1"/>
    <property type="molecule type" value="Genomic_DNA"/>
</dbReference>
<sequence length="160" mass="17159">MKHPYVLVGALLLSLGAAWWAAGLDDGDEQAPRRVARKTIRRDAPVRLDVAGLTRVVRAPPDPREDAPDLFPMRSFLPPPAPPAAALAPVTPPLPFRYSGMLDDGGAPAALLASGEQLRAVRAGDVLDGRYRVTALSRSRIDFLYLPLNESQSLMTGATP</sequence>
<dbReference type="OrthoDB" id="8563043at2"/>
<dbReference type="RefSeq" id="WP_148577368.1">
    <property type="nucleotide sequence ID" value="NZ_SDKK01000001.1"/>
</dbReference>